<reference evidence="6" key="2">
    <citation type="submission" date="2017-08" db="EMBL/GenBank/DDBJ databases">
        <title>The whole genome sequencing and assembly of Anoxybacillus kamchatkensis G10 strain.</title>
        <authorList>
            <person name="Park M.-K."/>
            <person name="Kim J.-Y."/>
            <person name="Lee Y.-J."/>
            <person name="Yi H."/>
            <person name="Bahn Y.-S."/>
            <person name="Kim J.F."/>
            <person name="Lee D.-W."/>
        </authorList>
    </citation>
    <scope>NUCLEOTIDE SEQUENCE</scope>
    <source>
        <strain evidence="6">G10</strain>
    </source>
</reference>
<gene>
    <name evidence="6" type="ORF">B379_08365</name>
</gene>
<reference evidence="6" key="1">
    <citation type="journal article" date="2012" name="J. Bacteriol.">
        <title>Draft genome sequence of the thermophilic bacterium Anoxybacillus kamchatkensis G10.</title>
        <authorList>
            <person name="Lee S.J."/>
            <person name="Lee Y.J."/>
            <person name="Ryu N."/>
            <person name="Park S."/>
            <person name="Jeong H."/>
            <person name="Lee S.J."/>
            <person name="Kim B.C."/>
            <person name="Lee D.W."/>
            <person name="Lee H.S."/>
        </authorList>
    </citation>
    <scope>NUCLEOTIDE SEQUENCE</scope>
    <source>
        <strain evidence="6">G10</strain>
    </source>
</reference>
<dbReference type="GO" id="GO:0006164">
    <property type="term" value="P:purine nucleotide biosynthetic process"/>
    <property type="evidence" value="ECO:0007669"/>
    <property type="project" value="UniProtKB-KW"/>
</dbReference>
<evidence type="ECO:0000256" key="2">
    <source>
        <dbReference type="ARBA" id="ARBA00012254"/>
    </source>
</evidence>
<dbReference type="PANTHER" id="PTHR43369:SF2">
    <property type="entry name" value="PHOSPHORIBOSYLGLYCINAMIDE FORMYLTRANSFERASE"/>
    <property type="match status" value="1"/>
</dbReference>
<dbReference type="KEGG" id="aayd:B379_08365"/>
<evidence type="ECO:0000259" key="5">
    <source>
        <dbReference type="Pfam" id="PF00551"/>
    </source>
</evidence>
<keyword evidence="3 6" id="KW-0808">Transferase</keyword>
<dbReference type="PANTHER" id="PTHR43369">
    <property type="entry name" value="PHOSPHORIBOSYLGLYCINAMIDE FORMYLTRANSFERASE"/>
    <property type="match status" value="1"/>
</dbReference>
<name>A0ABF7PGI7_9BACL</name>
<sequence>MKILLLGPERKWLRDFLESFEDEVTQYQDKLDKKSAILNNVDFIISYGYRYIIHPDIVERFKQRAINLHISYLPWNKGADPNLWSFLEDSPKGVTIHYIDSGLDTGEIIVQREVTYYENDTLRTTYERLTQTIEKLFMEYWPLIRLGKIRGIPQPKGGSYHKLKDKEKYLYLLTDGWDTPVQKLIGKAQNNE</sequence>
<protein>
    <recommendedName>
        <fullName evidence="2">phosphoribosylglycinamide formyltransferase 1</fullName>
        <ecNumber evidence="2">2.1.2.2</ecNumber>
    </recommendedName>
</protein>
<dbReference type="GO" id="GO:0004644">
    <property type="term" value="F:phosphoribosylglycinamide formyltransferase activity"/>
    <property type="evidence" value="ECO:0007669"/>
    <property type="project" value="UniProtKB-EC"/>
</dbReference>
<feature type="domain" description="Formyl transferase N-terminal" evidence="5">
    <location>
        <begin position="25"/>
        <end position="138"/>
    </location>
</feature>
<dbReference type="SUPFAM" id="SSF53328">
    <property type="entry name" value="Formyltransferase"/>
    <property type="match status" value="1"/>
</dbReference>
<comment type="pathway">
    <text evidence="1">Purine metabolism; IMP biosynthesis via de novo pathway; N(2)-formyl-N(1)-(5-phospho-D-ribosyl)glycinamide from N(1)-(5-phospho-D-ribosyl)glycinamide (10-formyl THF route): step 1/1.</text>
</comment>
<evidence type="ECO:0000313" key="6">
    <source>
        <dbReference type="EMBL" id="AXM90567.1"/>
    </source>
</evidence>
<dbReference type="Pfam" id="PF00551">
    <property type="entry name" value="Formyl_trans_N"/>
    <property type="match status" value="1"/>
</dbReference>
<proteinExistence type="predicted"/>
<dbReference type="InterPro" id="IPR002376">
    <property type="entry name" value="Formyl_transf_N"/>
</dbReference>
<accession>A0ABF7PGI7</accession>
<evidence type="ECO:0000256" key="4">
    <source>
        <dbReference type="ARBA" id="ARBA00022755"/>
    </source>
</evidence>
<dbReference type="CDD" id="cd08369">
    <property type="entry name" value="FMT_core"/>
    <property type="match status" value="1"/>
</dbReference>
<keyword evidence="4" id="KW-0658">Purine biosynthesis</keyword>
<dbReference type="AlphaFoldDB" id="A0ABF7PGI7"/>
<evidence type="ECO:0000256" key="1">
    <source>
        <dbReference type="ARBA" id="ARBA00005054"/>
    </source>
</evidence>
<dbReference type="InterPro" id="IPR036477">
    <property type="entry name" value="Formyl_transf_N_sf"/>
</dbReference>
<dbReference type="EC" id="2.1.2.2" evidence="2"/>
<dbReference type="EMBL" id="CP025535">
    <property type="protein sequence ID" value="AXM90567.1"/>
    <property type="molecule type" value="Genomic_DNA"/>
</dbReference>
<evidence type="ECO:0000256" key="3">
    <source>
        <dbReference type="ARBA" id="ARBA00022679"/>
    </source>
</evidence>
<organism evidence="6">
    <name type="scientific">Anoxybacillus ayderensis G10</name>
    <dbReference type="NCBI Taxonomy" id="1212546"/>
    <lineage>
        <taxon>Bacteria</taxon>
        <taxon>Bacillati</taxon>
        <taxon>Bacillota</taxon>
        <taxon>Bacilli</taxon>
        <taxon>Bacillales</taxon>
        <taxon>Anoxybacillaceae</taxon>
        <taxon>Anoxybacillus</taxon>
    </lineage>
</organism>
<dbReference type="Gene3D" id="3.40.50.170">
    <property type="entry name" value="Formyl transferase, N-terminal domain"/>
    <property type="match status" value="1"/>
</dbReference>